<accession>A0ABP8LJ15</accession>
<dbReference type="PROSITE" id="PS51257">
    <property type="entry name" value="PROKAR_LIPOPROTEIN"/>
    <property type="match status" value="1"/>
</dbReference>
<gene>
    <name evidence="2" type="ORF">GCM10023090_32110</name>
</gene>
<dbReference type="EMBL" id="BAABEX010000031">
    <property type="protein sequence ID" value="GAA4430549.1"/>
    <property type="molecule type" value="Genomic_DNA"/>
</dbReference>
<dbReference type="RefSeq" id="WP_345067681.1">
    <property type="nucleotide sequence ID" value="NZ_BAABEX010000031.1"/>
</dbReference>
<reference evidence="3" key="1">
    <citation type="journal article" date="2019" name="Int. J. Syst. Evol. Microbiol.">
        <title>The Global Catalogue of Microorganisms (GCM) 10K type strain sequencing project: providing services to taxonomists for standard genome sequencing and annotation.</title>
        <authorList>
            <consortium name="The Broad Institute Genomics Platform"/>
            <consortium name="The Broad Institute Genome Sequencing Center for Infectious Disease"/>
            <person name="Wu L."/>
            <person name="Ma J."/>
        </authorList>
    </citation>
    <scope>NUCLEOTIDE SEQUENCE [LARGE SCALE GENOMIC DNA]</scope>
    <source>
        <strain evidence="3">JCM 31890</strain>
    </source>
</reference>
<feature type="chain" id="PRO_5045395670" description="Lipoprotein" evidence="1">
    <location>
        <begin position="19"/>
        <end position="199"/>
    </location>
</feature>
<evidence type="ECO:0000313" key="2">
    <source>
        <dbReference type="EMBL" id="GAA4430549.1"/>
    </source>
</evidence>
<feature type="signal peptide" evidence="1">
    <location>
        <begin position="1"/>
        <end position="18"/>
    </location>
</feature>
<proteinExistence type="predicted"/>
<evidence type="ECO:0000313" key="3">
    <source>
        <dbReference type="Proteomes" id="UP001501788"/>
    </source>
</evidence>
<organism evidence="2 3">
    <name type="scientific">Acidovorax lacteus</name>
    <dbReference type="NCBI Taxonomy" id="1924988"/>
    <lineage>
        <taxon>Bacteria</taxon>
        <taxon>Pseudomonadati</taxon>
        <taxon>Pseudomonadota</taxon>
        <taxon>Betaproteobacteria</taxon>
        <taxon>Burkholderiales</taxon>
        <taxon>Comamonadaceae</taxon>
        <taxon>Acidovorax</taxon>
    </lineage>
</organism>
<comment type="caution">
    <text evidence="2">The sequence shown here is derived from an EMBL/GenBank/DDBJ whole genome shotgun (WGS) entry which is preliminary data.</text>
</comment>
<sequence>MLMTYRLLYMIAAAFLIACETPPPRRAVLALDETASTPNKISAVLVSRVNILSKREDGNINFVHRGTGAEPDFSWGAPTDFGAGSVLYLPFTRVGELVAYEVRPGWICTNEIRFGQYYPIPPVRSAQLGNLSKDACVKLQAGEVTYLGDFVIERTGDRTFHYATALTPSGENEVRELVKAQLPGWPVVSKRIDKYRRHD</sequence>
<evidence type="ECO:0008006" key="4">
    <source>
        <dbReference type="Google" id="ProtNLM"/>
    </source>
</evidence>
<name>A0ABP8LJ15_9BURK</name>
<keyword evidence="3" id="KW-1185">Reference proteome</keyword>
<protein>
    <recommendedName>
        <fullName evidence="4">Lipoprotein</fullName>
    </recommendedName>
</protein>
<keyword evidence="1" id="KW-0732">Signal</keyword>
<dbReference type="Proteomes" id="UP001501788">
    <property type="component" value="Unassembled WGS sequence"/>
</dbReference>
<evidence type="ECO:0000256" key="1">
    <source>
        <dbReference type="SAM" id="SignalP"/>
    </source>
</evidence>